<dbReference type="AlphaFoldDB" id="A0A7S2KLX0"/>
<feature type="chain" id="PRO_5031035012" description="Peptidase S9 prolyl oligopeptidase catalytic domain-containing protein" evidence="8">
    <location>
        <begin position="27"/>
        <end position="413"/>
    </location>
</feature>
<evidence type="ECO:0000256" key="3">
    <source>
        <dbReference type="ARBA" id="ARBA00022651"/>
    </source>
</evidence>
<dbReference type="InterPro" id="IPR029058">
    <property type="entry name" value="AB_hydrolase_fold"/>
</dbReference>
<dbReference type="Pfam" id="PF00326">
    <property type="entry name" value="Peptidase_S9"/>
    <property type="match status" value="1"/>
</dbReference>
<evidence type="ECO:0000313" key="10">
    <source>
        <dbReference type="EMBL" id="CAD9580810.1"/>
    </source>
</evidence>
<organism evidence="10">
    <name type="scientific">Skeletonema marinoi</name>
    <dbReference type="NCBI Taxonomy" id="267567"/>
    <lineage>
        <taxon>Eukaryota</taxon>
        <taxon>Sar</taxon>
        <taxon>Stramenopiles</taxon>
        <taxon>Ochrophyta</taxon>
        <taxon>Bacillariophyta</taxon>
        <taxon>Coscinodiscophyceae</taxon>
        <taxon>Thalassiosirophycidae</taxon>
        <taxon>Thalassiosirales</taxon>
        <taxon>Skeletonemataceae</taxon>
        <taxon>Skeletonema</taxon>
        <taxon>Skeletonema marinoi-dohrnii complex</taxon>
    </lineage>
</organism>
<sequence>MFKLSISIKIACILLVGCIRSSVVEASNSGDSNRVELCISADPNKKATPSIGVPRPFFLPSWLPWTETECPNGETKRSAIVYVPNGLEEGTNVPLVMNIHALGANAKGQQSLTGFDKTASDNKFIVVYPEGFSKAKLGTPLPAPPGVPLYSFNAGGCCSDKPVDDIGFMRKLIEYMEDNYSIDSERIYAMGMSNGGFMTNRVACEMSDVIAAAAPVAGVLFESYSLETPHPLGWTKADDFVCAPENRIPILHTHNRMDNIVPFAGSSGVFEDDVSLFDDINLIDWWGAQTLKGMGFPSVRESIEKWRKLNHVKDSGKVVTTSNNNTVCTLYSEPVEGKDDDFAPVELCVINSKEAVGHCWPGQAGQAAFGQCLNEDVDNSYIWQFFTKHKRNGRKAKGKAGFGFGGEGEELKE</sequence>
<dbReference type="InterPro" id="IPR043595">
    <property type="entry name" value="FaeB/C/D"/>
</dbReference>
<dbReference type="GO" id="GO:0005576">
    <property type="term" value="C:extracellular region"/>
    <property type="evidence" value="ECO:0007669"/>
    <property type="project" value="UniProtKB-SubCell"/>
</dbReference>
<evidence type="ECO:0000256" key="2">
    <source>
        <dbReference type="ARBA" id="ARBA00022525"/>
    </source>
</evidence>
<dbReference type="PANTHER" id="PTHR38050">
    <property type="match status" value="1"/>
</dbReference>
<evidence type="ECO:0000256" key="8">
    <source>
        <dbReference type="SAM" id="SignalP"/>
    </source>
</evidence>
<protein>
    <recommendedName>
        <fullName evidence="9">Peptidase S9 prolyl oligopeptidase catalytic domain-containing protein</fullName>
    </recommendedName>
</protein>
<dbReference type="GO" id="GO:0008236">
    <property type="term" value="F:serine-type peptidase activity"/>
    <property type="evidence" value="ECO:0007669"/>
    <property type="project" value="InterPro"/>
</dbReference>
<evidence type="ECO:0000259" key="9">
    <source>
        <dbReference type="Pfam" id="PF00326"/>
    </source>
</evidence>
<keyword evidence="7" id="KW-0624">Polysaccharide degradation</keyword>
<reference evidence="10" key="1">
    <citation type="submission" date="2021-01" db="EMBL/GenBank/DDBJ databases">
        <authorList>
            <person name="Corre E."/>
            <person name="Pelletier E."/>
            <person name="Niang G."/>
            <person name="Scheremetjew M."/>
            <person name="Finn R."/>
            <person name="Kale V."/>
            <person name="Holt S."/>
            <person name="Cochrane G."/>
            <person name="Meng A."/>
            <person name="Brown T."/>
            <person name="Cohen L."/>
        </authorList>
    </citation>
    <scope>NUCLEOTIDE SEQUENCE</scope>
    <source>
        <strain evidence="10">SM1012Den-03</strain>
    </source>
</reference>
<name>A0A7S2KLX0_9STRA</name>
<dbReference type="EMBL" id="HBGZ01005021">
    <property type="protein sequence ID" value="CAD9580810.1"/>
    <property type="molecule type" value="Transcribed_RNA"/>
</dbReference>
<accession>A0A7S2KLX0</accession>
<keyword evidence="6" id="KW-0119">Carbohydrate metabolism</keyword>
<dbReference type="Gene3D" id="3.40.50.1820">
    <property type="entry name" value="alpha/beta hydrolase"/>
    <property type="match status" value="1"/>
</dbReference>
<dbReference type="SUPFAM" id="SSF53474">
    <property type="entry name" value="alpha/beta-Hydrolases"/>
    <property type="match status" value="1"/>
</dbReference>
<comment type="subcellular location">
    <subcellularLocation>
        <location evidence="1">Secreted</location>
    </subcellularLocation>
</comment>
<dbReference type="GO" id="GO:0030600">
    <property type="term" value="F:feruloyl esterase activity"/>
    <property type="evidence" value="ECO:0007669"/>
    <property type="project" value="InterPro"/>
</dbReference>
<feature type="domain" description="Peptidase S9 prolyl oligopeptidase catalytic" evidence="9">
    <location>
        <begin position="171"/>
        <end position="220"/>
    </location>
</feature>
<gene>
    <name evidence="10" type="ORF">SMAR0320_LOCUS3447</name>
</gene>
<dbReference type="GO" id="GO:0006508">
    <property type="term" value="P:proteolysis"/>
    <property type="evidence" value="ECO:0007669"/>
    <property type="project" value="InterPro"/>
</dbReference>
<keyword evidence="2" id="KW-0964">Secreted</keyword>
<feature type="signal peptide" evidence="8">
    <location>
        <begin position="1"/>
        <end position="26"/>
    </location>
</feature>
<evidence type="ECO:0000256" key="5">
    <source>
        <dbReference type="ARBA" id="ARBA00022801"/>
    </source>
</evidence>
<evidence type="ECO:0000256" key="7">
    <source>
        <dbReference type="ARBA" id="ARBA00023326"/>
    </source>
</evidence>
<evidence type="ECO:0000256" key="4">
    <source>
        <dbReference type="ARBA" id="ARBA00022729"/>
    </source>
</evidence>
<dbReference type="PANTHER" id="PTHR38050:SF2">
    <property type="entry name" value="FERULOYL ESTERASE C-RELATED"/>
    <property type="match status" value="1"/>
</dbReference>
<keyword evidence="5" id="KW-0378">Hydrolase</keyword>
<proteinExistence type="predicted"/>
<evidence type="ECO:0000256" key="6">
    <source>
        <dbReference type="ARBA" id="ARBA00023277"/>
    </source>
</evidence>
<evidence type="ECO:0000256" key="1">
    <source>
        <dbReference type="ARBA" id="ARBA00004613"/>
    </source>
</evidence>
<keyword evidence="3" id="KW-0858">Xylan degradation</keyword>
<dbReference type="GO" id="GO:0045493">
    <property type="term" value="P:xylan catabolic process"/>
    <property type="evidence" value="ECO:0007669"/>
    <property type="project" value="UniProtKB-KW"/>
</dbReference>
<keyword evidence="4 8" id="KW-0732">Signal</keyword>
<dbReference type="InterPro" id="IPR001375">
    <property type="entry name" value="Peptidase_S9_cat"/>
</dbReference>